<protein>
    <submittedName>
        <fullName evidence="1">Uncharacterized protein</fullName>
    </submittedName>
</protein>
<gene>
    <name evidence="1" type="ORF">JG688_00014192</name>
</gene>
<comment type="caution">
    <text evidence="1">The sequence shown here is derived from an EMBL/GenBank/DDBJ whole genome shotgun (WGS) entry which is preliminary data.</text>
</comment>
<dbReference type="AlphaFoldDB" id="A0A8J5I896"/>
<dbReference type="Proteomes" id="UP000709295">
    <property type="component" value="Unassembled WGS sequence"/>
</dbReference>
<organism evidence="1 2">
    <name type="scientific">Phytophthora aleatoria</name>
    <dbReference type="NCBI Taxonomy" id="2496075"/>
    <lineage>
        <taxon>Eukaryota</taxon>
        <taxon>Sar</taxon>
        <taxon>Stramenopiles</taxon>
        <taxon>Oomycota</taxon>
        <taxon>Peronosporomycetes</taxon>
        <taxon>Peronosporales</taxon>
        <taxon>Peronosporaceae</taxon>
        <taxon>Phytophthora</taxon>
    </lineage>
</organism>
<proteinExistence type="predicted"/>
<dbReference type="EMBL" id="JAENGY010001313">
    <property type="protein sequence ID" value="KAG6950355.1"/>
    <property type="molecule type" value="Genomic_DNA"/>
</dbReference>
<evidence type="ECO:0000313" key="2">
    <source>
        <dbReference type="Proteomes" id="UP000709295"/>
    </source>
</evidence>
<accession>A0A8J5I896</accession>
<sequence>MRTLLYTADFYRKVEPSARVMLLREHVVHYYCVKNSVLCANRIKTLVEY</sequence>
<name>A0A8J5I896_9STRA</name>
<keyword evidence="2" id="KW-1185">Reference proteome</keyword>
<evidence type="ECO:0000313" key="1">
    <source>
        <dbReference type="EMBL" id="KAG6950355.1"/>
    </source>
</evidence>
<reference evidence="1" key="1">
    <citation type="submission" date="2021-01" db="EMBL/GenBank/DDBJ databases">
        <title>Phytophthora aleatoria, a newly-described species from Pinus radiata is distinct from Phytophthora cactorum isolates based on comparative genomics.</title>
        <authorList>
            <person name="Mcdougal R."/>
            <person name="Panda P."/>
            <person name="Williams N."/>
            <person name="Studholme D.J."/>
        </authorList>
    </citation>
    <scope>NUCLEOTIDE SEQUENCE</scope>
    <source>
        <strain evidence="1">NZFS 4037</strain>
    </source>
</reference>